<sequence length="133" mass="14311">VSVSAPLDSVVADGVMLVGDAARMIDPLTGGGISNGVIAGSVCGRVAAEAVAAGDVSSEYLQRYEEGWRGLLEEKLYRDYMAKEKLITLDDETLDKLIDALSSVPMENLSTKEILTAVRMKYPELVAEFEDLI</sequence>
<dbReference type="InterPro" id="IPR036188">
    <property type="entry name" value="FAD/NAD-bd_sf"/>
</dbReference>
<dbReference type="PANTHER" id="PTHR42685">
    <property type="entry name" value="GERANYLGERANYL DIPHOSPHATE REDUCTASE"/>
    <property type="match status" value="1"/>
</dbReference>
<protein>
    <submittedName>
        <fullName evidence="1">NAD(P)/FAD-dependent oxidoreductase</fullName>
    </submittedName>
</protein>
<dbReference type="EMBL" id="JAHEAC010000015">
    <property type="protein sequence ID" value="MBX8643668.1"/>
    <property type="molecule type" value="Genomic_DNA"/>
</dbReference>
<accession>A0A8J7YMR4</accession>
<dbReference type="Gene3D" id="3.50.50.60">
    <property type="entry name" value="FAD/NAD(P)-binding domain"/>
    <property type="match status" value="1"/>
</dbReference>
<reference evidence="1" key="1">
    <citation type="submission" date="2021-05" db="EMBL/GenBank/DDBJ databases">
        <title>Genomic insights into ecological role and evolution of a novel Thermoplasmata order Candidatus Sysuiplasmatales.</title>
        <authorList>
            <person name="Yuan Y."/>
        </authorList>
    </citation>
    <scope>NUCLEOTIDE SEQUENCE</scope>
    <source>
        <strain evidence="1">TUT19-bin139</strain>
    </source>
</reference>
<comment type="caution">
    <text evidence="1">The sequence shown here is derived from an EMBL/GenBank/DDBJ whole genome shotgun (WGS) entry which is preliminary data.</text>
</comment>
<organism evidence="1 2">
    <name type="scientific">Candidatus Sysuiplasma superficiale</name>
    <dbReference type="NCBI Taxonomy" id="2823368"/>
    <lineage>
        <taxon>Archaea</taxon>
        <taxon>Methanobacteriati</taxon>
        <taxon>Thermoplasmatota</taxon>
        <taxon>Thermoplasmata</taxon>
        <taxon>Candidatus Sysuiplasmatales</taxon>
        <taxon>Candidatus Sysuiplasmataceae</taxon>
        <taxon>Candidatus Sysuiplasma</taxon>
    </lineage>
</organism>
<dbReference type="SUPFAM" id="SSF51905">
    <property type="entry name" value="FAD/NAD(P)-binding domain"/>
    <property type="match status" value="1"/>
</dbReference>
<dbReference type="AlphaFoldDB" id="A0A8J7YMR4"/>
<gene>
    <name evidence="1" type="ORF">KIY12_02930</name>
</gene>
<dbReference type="InterPro" id="IPR050407">
    <property type="entry name" value="Geranylgeranyl_reductase"/>
</dbReference>
<name>A0A8J7YMR4_9ARCH</name>
<dbReference type="Proteomes" id="UP000750197">
    <property type="component" value="Unassembled WGS sequence"/>
</dbReference>
<feature type="non-terminal residue" evidence="1">
    <location>
        <position position="1"/>
    </location>
</feature>
<proteinExistence type="predicted"/>
<evidence type="ECO:0000313" key="2">
    <source>
        <dbReference type="Proteomes" id="UP000750197"/>
    </source>
</evidence>
<evidence type="ECO:0000313" key="1">
    <source>
        <dbReference type="EMBL" id="MBX8643668.1"/>
    </source>
</evidence>
<dbReference type="PANTHER" id="PTHR42685:SF18">
    <property type="entry name" value="DIGERANYLGERANYLGLYCEROPHOSPHOLIPID REDUCTASE"/>
    <property type="match status" value="1"/>
</dbReference>